<keyword evidence="5 8" id="KW-0472">Membrane</keyword>
<keyword evidence="2" id="KW-1003">Cell membrane</keyword>
<feature type="region of interest" description="Disordered" evidence="7">
    <location>
        <begin position="462"/>
        <end position="486"/>
    </location>
</feature>
<keyword evidence="3 8" id="KW-0812">Transmembrane</keyword>
<evidence type="ECO:0000256" key="7">
    <source>
        <dbReference type="SAM" id="MobiDB-lite"/>
    </source>
</evidence>
<reference evidence="10 11" key="1">
    <citation type="submission" date="2024-09" db="EMBL/GenBank/DDBJ databases">
        <authorList>
            <person name="Lee S.D."/>
        </authorList>
    </citation>
    <scope>NUCLEOTIDE SEQUENCE [LARGE SCALE GENOMIC DNA]</scope>
    <source>
        <strain evidence="10 11">N1-5</strain>
    </source>
</reference>
<evidence type="ECO:0000256" key="2">
    <source>
        <dbReference type="ARBA" id="ARBA00022475"/>
    </source>
</evidence>
<gene>
    <name evidence="10" type="ORF">ACEZDJ_17170</name>
</gene>
<evidence type="ECO:0000256" key="6">
    <source>
        <dbReference type="ARBA" id="ARBA00038076"/>
    </source>
</evidence>
<dbReference type="Pfam" id="PF02687">
    <property type="entry name" value="FtsX"/>
    <property type="match status" value="2"/>
</dbReference>
<dbReference type="PANTHER" id="PTHR30572">
    <property type="entry name" value="MEMBRANE COMPONENT OF TRANSPORTER-RELATED"/>
    <property type="match status" value="1"/>
</dbReference>
<feature type="region of interest" description="Disordered" evidence="7">
    <location>
        <begin position="519"/>
        <end position="548"/>
    </location>
</feature>
<feature type="domain" description="ABC3 transporter permease C-terminal" evidence="9">
    <location>
        <begin position="668"/>
        <end position="775"/>
    </location>
</feature>
<organism evidence="10 11">
    <name type="scientific">Streptacidiphilus cavernicola</name>
    <dbReference type="NCBI Taxonomy" id="3342716"/>
    <lineage>
        <taxon>Bacteria</taxon>
        <taxon>Bacillati</taxon>
        <taxon>Actinomycetota</taxon>
        <taxon>Actinomycetes</taxon>
        <taxon>Kitasatosporales</taxon>
        <taxon>Streptomycetaceae</taxon>
        <taxon>Streptacidiphilus</taxon>
    </lineage>
</organism>
<evidence type="ECO:0000313" key="10">
    <source>
        <dbReference type="EMBL" id="MFC1403024.1"/>
    </source>
</evidence>
<dbReference type="InterPro" id="IPR003838">
    <property type="entry name" value="ABC3_permease_C"/>
</dbReference>
<feature type="region of interest" description="Disordered" evidence="7">
    <location>
        <begin position="200"/>
        <end position="226"/>
    </location>
</feature>
<dbReference type="EMBL" id="JBHEZZ010000008">
    <property type="protein sequence ID" value="MFC1403024.1"/>
    <property type="molecule type" value="Genomic_DNA"/>
</dbReference>
<comment type="similarity">
    <text evidence="6">Belongs to the ABC-4 integral membrane protein family.</text>
</comment>
<feature type="transmembrane region" description="Helical" evidence="8">
    <location>
        <begin position="935"/>
        <end position="959"/>
    </location>
</feature>
<feature type="transmembrane region" description="Helical" evidence="8">
    <location>
        <begin position="747"/>
        <end position="768"/>
    </location>
</feature>
<feature type="transmembrane region" description="Helical" evidence="8">
    <location>
        <begin position="709"/>
        <end position="735"/>
    </location>
</feature>
<dbReference type="InterPro" id="IPR050250">
    <property type="entry name" value="Macrolide_Exporter_MacB"/>
</dbReference>
<dbReference type="Proteomes" id="UP001592528">
    <property type="component" value="Unassembled WGS sequence"/>
</dbReference>
<evidence type="ECO:0000313" key="11">
    <source>
        <dbReference type="Proteomes" id="UP001592528"/>
    </source>
</evidence>
<feature type="compositionally biased region" description="Low complexity" evidence="7">
    <location>
        <begin position="519"/>
        <end position="530"/>
    </location>
</feature>
<evidence type="ECO:0000256" key="5">
    <source>
        <dbReference type="ARBA" id="ARBA00023136"/>
    </source>
</evidence>
<comment type="caution">
    <text evidence="10">The sequence shown here is derived from an EMBL/GenBank/DDBJ whole genome shotgun (WGS) entry which is preliminary data.</text>
</comment>
<evidence type="ECO:0000256" key="8">
    <source>
        <dbReference type="SAM" id="Phobius"/>
    </source>
</evidence>
<evidence type="ECO:0000259" key="9">
    <source>
        <dbReference type="Pfam" id="PF02687"/>
    </source>
</evidence>
<proteinExistence type="inferred from homology"/>
<feature type="transmembrane region" description="Helical" evidence="8">
    <location>
        <begin position="856"/>
        <end position="878"/>
    </location>
</feature>
<sequence length="974" mass="100008">MWTAVRAQLRYRRERTAATLLAILLAVTSFALLSSAAEGAQLQAVGTVKANFRPLYDILVRPAGTASSLEQSRGLVQTDQLSSLGGGITLSQWQKILSLPGVSVAAPVAVGGYAMQTGEVSVDLSRYLKPGVENQILKIDPTWVTDRGTSRIPDGPIYLYVTRDPLRGDPKDLVDQMYALQQHPDGSVSRVCVYDGSAAGPSATGGSTVQGPALDPASRSRTACWSGNQDTTYPTYVTDTPAQSRSPHVVIGLTVPMLIAGIDPVQEARLDGLDHAVVDGRYLAETDGPSTSTFTDTDRYDRTANGQVYSSPSIPVLASSTPDTSDRIDITVSSLQPTVADAVAAGSTLISRPDLLARQPATPSGKLTVTTDQAYRQILAAMAAPLPSLAAQASGYDPVVSDIWTTGNTTLTAHRAGSGSGLTEQPVTVPGTAWHSSAYDPGAGWLGLPVQLEDTATRTVVDHSPADSNSNLYEPGPATDGVHPRSSTELRSVGVFDPGKVNLGPSLAPAPMDLYSQPGAAGADAASRTALGGGTLGPDGDPAGPIAQRPTVLTTLSALTRLQKAPYINTGAGLGIDPAAPISTIRVRVSGEVGIDALSRARVSAIADSIRKATGLQVDFVTGSSATTVATTVPAGKYGRPALTLAQPWLKQGVAAVVVTAVNRKSLLLAVLVLVACALAVGNASSAAVRSRVTELGVLACLGWSRPRLFQLVFAEAAAVGAAAGAGGTGCAFALAPLLGVHVRTGYALLALPAALLLSLLAALWPAWRATRADPGAAVRPAVAFVRRPRPRRRISALARSNLLRAPGRTLLGAVSLALGIAALTLIAMIDLAFHSTVSGTLLGDAVVLQTRPTDYLAAGVTALLGAVAVADVLYVNIRERAAEFALLGATGWSEGQLTRLAGYEAAGLGLIGAVLGAGSALGLAAVLQPSLPRAVYLTAALGAATAVVLAVVAAAAPLRSLRDLPTARLLAEE</sequence>
<name>A0ABV6UNM3_9ACTN</name>
<evidence type="ECO:0000256" key="3">
    <source>
        <dbReference type="ARBA" id="ARBA00022692"/>
    </source>
</evidence>
<feature type="transmembrane region" description="Helical" evidence="8">
    <location>
        <begin position="810"/>
        <end position="836"/>
    </location>
</feature>
<accession>A0ABV6UNM3</accession>
<feature type="transmembrane region" description="Helical" evidence="8">
    <location>
        <begin position="906"/>
        <end position="929"/>
    </location>
</feature>
<feature type="domain" description="ABC3 transporter permease C-terminal" evidence="9">
    <location>
        <begin position="857"/>
        <end position="963"/>
    </location>
</feature>
<protein>
    <submittedName>
        <fullName evidence="10">FtsX-like permease family protein</fullName>
    </submittedName>
</protein>
<evidence type="ECO:0000256" key="4">
    <source>
        <dbReference type="ARBA" id="ARBA00022989"/>
    </source>
</evidence>
<evidence type="ECO:0000256" key="1">
    <source>
        <dbReference type="ARBA" id="ARBA00004651"/>
    </source>
</evidence>
<keyword evidence="11" id="KW-1185">Reference proteome</keyword>
<dbReference type="PANTHER" id="PTHR30572:SF4">
    <property type="entry name" value="ABC TRANSPORTER PERMEASE YTRF"/>
    <property type="match status" value="1"/>
</dbReference>
<comment type="subcellular location">
    <subcellularLocation>
        <location evidence="1">Cell membrane</location>
        <topology evidence="1">Multi-pass membrane protein</topology>
    </subcellularLocation>
</comment>
<keyword evidence="4 8" id="KW-1133">Transmembrane helix</keyword>
<dbReference type="RefSeq" id="WP_157623555.1">
    <property type="nucleotide sequence ID" value="NZ_JBHEZZ010000008.1"/>
</dbReference>